<feature type="non-terminal residue" evidence="1">
    <location>
        <position position="1"/>
    </location>
</feature>
<comment type="caution">
    <text evidence="1">The sequence shown here is derived from an EMBL/GenBank/DDBJ whole genome shotgun (WGS) entry which is preliminary data.</text>
</comment>
<reference evidence="1" key="1">
    <citation type="submission" date="2021-02" db="EMBL/GenBank/DDBJ databases">
        <authorList>
            <person name="Dougan E. K."/>
            <person name="Rhodes N."/>
            <person name="Thang M."/>
            <person name="Chan C."/>
        </authorList>
    </citation>
    <scope>NUCLEOTIDE SEQUENCE</scope>
</reference>
<dbReference type="EMBL" id="CAJNNV010033039">
    <property type="protein sequence ID" value="CAE8641867.1"/>
    <property type="molecule type" value="Genomic_DNA"/>
</dbReference>
<gene>
    <name evidence="1" type="ORF">PGLA1383_LOCUS56443</name>
</gene>
<keyword evidence="2" id="KW-1185">Reference proteome</keyword>
<dbReference type="Proteomes" id="UP000654075">
    <property type="component" value="Unassembled WGS sequence"/>
</dbReference>
<evidence type="ECO:0000313" key="2">
    <source>
        <dbReference type="Proteomes" id="UP000654075"/>
    </source>
</evidence>
<dbReference type="AlphaFoldDB" id="A0A813HVW4"/>
<accession>A0A813HVW4</accession>
<sequence length="136" mass="14852">PDAKLGQAPAEGKPGAKLGPFDSLLETLSTIDKAASDKTLKDKVIKLKALLAKDEGAFQSIALNLHKGKDKHEFEQVTTTLQKIEGQASTLSGLIHGKKANKEMVKKYMFDGIKLIKANKDLKTKLNKYCKNNSTE</sequence>
<protein>
    <submittedName>
        <fullName evidence="1">Uncharacterized protein</fullName>
    </submittedName>
</protein>
<name>A0A813HVW4_POLGL</name>
<proteinExistence type="predicted"/>
<evidence type="ECO:0000313" key="1">
    <source>
        <dbReference type="EMBL" id="CAE8641867.1"/>
    </source>
</evidence>
<organism evidence="1 2">
    <name type="scientific">Polarella glacialis</name>
    <name type="common">Dinoflagellate</name>
    <dbReference type="NCBI Taxonomy" id="89957"/>
    <lineage>
        <taxon>Eukaryota</taxon>
        <taxon>Sar</taxon>
        <taxon>Alveolata</taxon>
        <taxon>Dinophyceae</taxon>
        <taxon>Suessiales</taxon>
        <taxon>Suessiaceae</taxon>
        <taxon>Polarella</taxon>
    </lineage>
</organism>